<dbReference type="Pfam" id="PF11875">
    <property type="entry name" value="DnaJ-like_C11_C"/>
    <property type="match status" value="1"/>
</dbReference>
<name>A0A0P1B4W1_PLAHL</name>
<evidence type="ECO:0000313" key="3">
    <source>
        <dbReference type="EMBL" id="CEG48680.1"/>
    </source>
</evidence>
<dbReference type="GeneID" id="36401546"/>
<accession>A0A0P1B4W1</accession>
<reference evidence="4" key="1">
    <citation type="submission" date="2014-09" db="EMBL/GenBank/DDBJ databases">
        <authorList>
            <person name="Sharma Rahul"/>
            <person name="Thines Marco"/>
        </authorList>
    </citation>
    <scope>NUCLEOTIDE SEQUENCE [LARGE SCALE GENOMIC DNA]</scope>
</reference>
<sequence length="575" mass="65317">MAADNGESSPDFWRQDERDYYTLLTLPRDASNSDIRSRFLSLSREFHPDRRRQGNGEIVAAANAQYAILDRAYKVLLDPVKRHVYDMYGEKGLQAYEQDQSSHQYIVGTHFNTQEDLHEYIENLLRRMNEQTLAIKFPFHSEMSMTIDASDFLQTPMKGISNLFNHGKQYLDRPEMTFHQRTEFLLSRQTSLTIGGFLYDRNGLSIGSFTTGISYKSFTPSFPSFTLSTQLGWRPKVQCQMSQQISRYTVLMFIPEIDENGIDLSIGMNQLLSSQMHGTMMWSTRDGLSGSLNHDTNQQNATVALAVNSAGPNLTFQLRRIIAMTSTIKVSIRASLLTGVSFVTGISQEVSDRTRLAIGVLLARAGITLRLGFTRGNVRFVMPIFLSPFSIQSAYFTFCAATSPFLVAAVLSQIIKPAQERQRRFERQTREMMQLQYLATAFQSAQEQQKLMLRSAEEKMKLERERSDGKGLMILLGRYGKNPTNLNEDNVEENDENFRFEDESHETLIVQETTMKHSKQTCIDVTIPLQFFVKNGELCLPSASKAGLLGFYNPCLNEVDSQTANSSTNKPLLYE</sequence>
<dbReference type="STRING" id="4781.A0A0P1B4W1"/>
<dbReference type="PANTHER" id="PTHR44157">
    <property type="entry name" value="DNAJ HOMOLOG SUBFAMILY C MEMBER 11"/>
    <property type="match status" value="1"/>
</dbReference>
<evidence type="ECO:0000313" key="4">
    <source>
        <dbReference type="Proteomes" id="UP000054928"/>
    </source>
</evidence>
<dbReference type="Proteomes" id="UP000054928">
    <property type="component" value="Unassembled WGS sequence"/>
</dbReference>
<dbReference type="Gene3D" id="1.10.287.110">
    <property type="entry name" value="DnaJ domain"/>
    <property type="match status" value="1"/>
</dbReference>
<dbReference type="GO" id="GO:0042407">
    <property type="term" value="P:cristae formation"/>
    <property type="evidence" value="ECO:0007669"/>
    <property type="project" value="TreeGrafter"/>
</dbReference>
<evidence type="ECO:0000256" key="1">
    <source>
        <dbReference type="ARBA" id="ARBA00023186"/>
    </source>
</evidence>
<dbReference type="GO" id="GO:0005739">
    <property type="term" value="C:mitochondrion"/>
    <property type="evidence" value="ECO:0007669"/>
    <property type="project" value="GOC"/>
</dbReference>
<dbReference type="InterPro" id="IPR001623">
    <property type="entry name" value="DnaJ_domain"/>
</dbReference>
<dbReference type="AlphaFoldDB" id="A0A0P1B4W1"/>
<dbReference type="Pfam" id="PF00226">
    <property type="entry name" value="DnaJ"/>
    <property type="match status" value="1"/>
</dbReference>
<keyword evidence="4" id="KW-1185">Reference proteome</keyword>
<proteinExistence type="predicted"/>
<dbReference type="InterPro" id="IPR052243">
    <property type="entry name" value="Mito_inner_membrane_organizer"/>
</dbReference>
<dbReference type="RefSeq" id="XP_024585049.1">
    <property type="nucleotide sequence ID" value="XM_024719785.1"/>
</dbReference>
<dbReference type="EMBL" id="CCYD01002939">
    <property type="protein sequence ID" value="CEG48680.1"/>
    <property type="molecule type" value="Genomic_DNA"/>
</dbReference>
<dbReference type="CDD" id="cd06257">
    <property type="entry name" value="DnaJ"/>
    <property type="match status" value="1"/>
</dbReference>
<dbReference type="InterPro" id="IPR024586">
    <property type="entry name" value="DnaJ-like_C11_C"/>
</dbReference>
<dbReference type="OrthoDB" id="18010at2759"/>
<dbReference type="PRINTS" id="PR00625">
    <property type="entry name" value="JDOMAIN"/>
</dbReference>
<keyword evidence="1" id="KW-0143">Chaperone</keyword>
<dbReference type="SUPFAM" id="SSF46565">
    <property type="entry name" value="Chaperone J-domain"/>
    <property type="match status" value="1"/>
</dbReference>
<feature type="domain" description="J" evidence="2">
    <location>
        <begin position="19"/>
        <end position="89"/>
    </location>
</feature>
<dbReference type="PROSITE" id="PS50076">
    <property type="entry name" value="DNAJ_2"/>
    <property type="match status" value="1"/>
</dbReference>
<evidence type="ECO:0000259" key="2">
    <source>
        <dbReference type="PROSITE" id="PS50076"/>
    </source>
</evidence>
<dbReference type="InterPro" id="IPR036869">
    <property type="entry name" value="J_dom_sf"/>
</dbReference>
<dbReference type="OMA" id="QLDKHTM"/>
<organism evidence="3 4">
    <name type="scientific">Plasmopara halstedii</name>
    <name type="common">Downy mildew of sunflower</name>
    <dbReference type="NCBI Taxonomy" id="4781"/>
    <lineage>
        <taxon>Eukaryota</taxon>
        <taxon>Sar</taxon>
        <taxon>Stramenopiles</taxon>
        <taxon>Oomycota</taxon>
        <taxon>Peronosporomycetes</taxon>
        <taxon>Peronosporales</taxon>
        <taxon>Peronosporaceae</taxon>
        <taxon>Plasmopara</taxon>
    </lineage>
</organism>
<dbReference type="SMART" id="SM00271">
    <property type="entry name" value="DnaJ"/>
    <property type="match status" value="1"/>
</dbReference>
<protein>
    <submittedName>
        <fullName evidence="3">Molecular chaperone (DnaJ superfamily)</fullName>
    </submittedName>
</protein>
<dbReference type="PANTHER" id="PTHR44157:SF1">
    <property type="entry name" value="DNAJ HOMOLOG SUBFAMILY C MEMBER 11"/>
    <property type="match status" value="1"/>
</dbReference>